<name>A0A147B8L2_9ACAR</name>
<evidence type="ECO:0000313" key="3">
    <source>
        <dbReference type="EMBL" id="JAR87110.1"/>
    </source>
</evidence>
<protein>
    <recommendedName>
        <fullName evidence="2">STIL coiled coil region domain-containing protein</fullName>
    </recommendedName>
</protein>
<feature type="compositionally biased region" description="Polar residues" evidence="1">
    <location>
        <begin position="1"/>
        <end position="18"/>
    </location>
</feature>
<accession>A0A147B8L2</accession>
<dbReference type="EMBL" id="GEIB01000937">
    <property type="protein sequence ID" value="JAR87110.1"/>
    <property type="molecule type" value="Transcribed_RNA"/>
</dbReference>
<feature type="region of interest" description="Disordered" evidence="1">
    <location>
        <begin position="67"/>
        <end position="160"/>
    </location>
</feature>
<evidence type="ECO:0000259" key="2">
    <source>
        <dbReference type="Pfam" id="PF25775"/>
    </source>
</evidence>
<reference evidence="3" key="1">
    <citation type="submission" date="2016-03" db="EMBL/GenBank/DDBJ databases">
        <title>Gut transcriptome analysis on engorged females of Ornithodoros mimon (Acari: Argasidae) and phylogenetic inferences of soft ticks.</title>
        <authorList>
            <person name="Landulfo G.A."/>
            <person name="Giovanni D."/>
            <person name="Carvalho E."/>
            <person name="Junqueira-de-Azevedo I."/>
            <person name="Patane J."/>
            <person name="Mendoca R."/>
            <person name="Barros-Battesti D."/>
        </authorList>
    </citation>
    <scope>NUCLEOTIDE SEQUENCE</scope>
    <source>
        <strain evidence="3">Females</strain>
        <tissue evidence="3">Gut</tissue>
    </source>
</reference>
<proteinExistence type="predicted"/>
<feature type="region of interest" description="Disordered" evidence="1">
    <location>
        <begin position="1"/>
        <end position="41"/>
    </location>
</feature>
<dbReference type="AlphaFoldDB" id="A0A147B8L2"/>
<evidence type="ECO:0000256" key="1">
    <source>
        <dbReference type="SAM" id="MobiDB-lite"/>
    </source>
</evidence>
<organism evidence="3">
    <name type="scientific">Alectorobius mimon</name>
    <dbReference type="NCBI Taxonomy" id="360319"/>
    <lineage>
        <taxon>Eukaryota</taxon>
        <taxon>Metazoa</taxon>
        <taxon>Ecdysozoa</taxon>
        <taxon>Arthropoda</taxon>
        <taxon>Chelicerata</taxon>
        <taxon>Arachnida</taxon>
        <taxon>Acari</taxon>
        <taxon>Parasitiformes</taxon>
        <taxon>Ixodida</taxon>
        <taxon>Ixodoidea</taxon>
        <taxon>Argasidae</taxon>
        <taxon>Ornithodorinae</taxon>
        <taxon>Alectorobius</taxon>
    </lineage>
</organism>
<feature type="non-terminal residue" evidence="3">
    <location>
        <position position="1"/>
    </location>
</feature>
<dbReference type="InterPro" id="IPR057655">
    <property type="entry name" value="STIL_CC"/>
</dbReference>
<dbReference type="Pfam" id="PF25775">
    <property type="entry name" value="CC_STIL"/>
    <property type="match status" value="1"/>
</dbReference>
<feature type="compositionally biased region" description="Basic and acidic residues" evidence="1">
    <location>
        <begin position="69"/>
        <end position="101"/>
    </location>
</feature>
<sequence length="160" mass="17775">SAPQSIPRNTQDTSPPHQSSESSPRERLPSDGSQTSSPEVYELIRRQDEQLSELKMQIQLLLNAQHRAGVNERDVAREEQIRSPRLPDHMSADFRTEHTSRASDASTMTEAPVTSPRQQPLLLDMGTQTDKPKEGAPCTLCGHCSPPRMPQRASPEAANR</sequence>
<feature type="domain" description="STIL coiled coil region" evidence="2">
    <location>
        <begin position="38"/>
        <end position="65"/>
    </location>
</feature>
<feature type="non-terminal residue" evidence="3">
    <location>
        <position position="160"/>
    </location>
</feature>